<dbReference type="AlphaFoldDB" id="A0A1G1XZN9"/>
<dbReference type="CDD" id="cd00364">
    <property type="entry name" value="Ribosomal_uS17"/>
    <property type="match status" value="1"/>
</dbReference>
<dbReference type="Gene3D" id="2.40.50.140">
    <property type="entry name" value="Nucleic acid-binding proteins"/>
    <property type="match status" value="1"/>
</dbReference>
<organism evidence="4 5">
    <name type="scientific">Candidatus Buchananbacteria bacterium RIFCSPHIGHO2_01_FULL_39_8</name>
    <dbReference type="NCBI Taxonomy" id="1797533"/>
    <lineage>
        <taxon>Bacteria</taxon>
        <taxon>Candidatus Buchananiibacteriota</taxon>
    </lineage>
</organism>
<dbReference type="NCBIfam" id="NF004123">
    <property type="entry name" value="PRK05610.1"/>
    <property type="match status" value="1"/>
</dbReference>
<dbReference type="Proteomes" id="UP000176241">
    <property type="component" value="Unassembled WGS sequence"/>
</dbReference>
<protein>
    <submittedName>
        <fullName evidence="4">30S ribosomal protein S17</fullName>
    </submittedName>
</protein>
<evidence type="ECO:0000313" key="4">
    <source>
        <dbReference type="EMBL" id="OGY45549.1"/>
    </source>
</evidence>
<name>A0A1G1XZN9_9BACT</name>
<dbReference type="GO" id="GO:0006412">
    <property type="term" value="P:translation"/>
    <property type="evidence" value="ECO:0007669"/>
    <property type="project" value="InterPro"/>
</dbReference>
<dbReference type="InterPro" id="IPR012340">
    <property type="entry name" value="NA-bd_OB-fold"/>
</dbReference>
<proteinExistence type="inferred from homology"/>
<gene>
    <name evidence="4" type="ORF">A2731_01405</name>
</gene>
<keyword evidence="2 4" id="KW-0689">Ribosomal protein</keyword>
<accession>A0A1G1XZN9</accession>
<reference evidence="4 5" key="1">
    <citation type="journal article" date="2016" name="Nat. Commun.">
        <title>Thousands of microbial genomes shed light on interconnected biogeochemical processes in an aquifer system.</title>
        <authorList>
            <person name="Anantharaman K."/>
            <person name="Brown C.T."/>
            <person name="Hug L.A."/>
            <person name="Sharon I."/>
            <person name="Castelle C.J."/>
            <person name="Probst A.J."/>
            <person name="Thomas B.C."/>
            <person name="Singh A."/>
            <person name="Wilkins M.J."/>
            <person name="Karaoz U."/>
            <person name="Brodie E.L."/>
            <person name="Williams K.H."/>
            <person name="Hubbard S.S."/>
            <person name="Banfield J.F."/>
        </authorList>
    </citation>
    <scope>NUCLEOTIDE SEQUENCE [LARGE SCALE GENOMIC DNA]</scope>
</reference>
<comment type="caution">
    <text evidence="4">The sequence shown here is derived from an EMBL/GenBank/DDBJ whole genome shotgun (WGS) entry which is preliminary data.</text>
</comment>
<dbReference type="GO" id="GO:0003735">
    <property type="term" value="F:structural constituent of ribosome"/>
    <property type="evidence" value="ECO:0007669"/>
    <property type="project" value="InterPro"/>
</dbReference>
<evidence type="ECO:0000256" key="3">
    <source>
        <dbReference type="ARBA" id="ARBA00023274"/>
    </source>
</evidence>
<dbReference type="STRING" id="1797533.A2731_01405"/>
<evidence type="ECO:0000313" key="5">
    <source>
        <dbReference type="Proteomes" id="UP000176241"/>
    </source>
</evidence>
<dbReference type="EMBL" id="MHIC01000016">
    <property type="protein sequence ID" value="OGY45549.1"/>
    <property type="molecule type" value="Genomic_DNA"/>
</dbReference>
<evidence type="ECO:0000256" key="2">
    <source>
        <dbReference type="ARBA" id="ARBA00022980"/>
    </source>
</evidence>
<dbReference type="GO" id="GO:0022627">
    <property type="term" value="C:cytosolic small ribosomal subunit"/>
    <property type="evidence" value="ECO:0007669"/>
    <property type="project" value="TreeGrafter"/>
</dbReference>
<evidence type="ECO:0000256" key="1">
    <source>
        <dbReference type="ARBA" id="ARBA00010254"/>
    </source>
</evidence>
<dbReference type="SUPFAM" id="SSF50249">
    <property type="entry name" value="Nucleic acid-binding proteins"/>
    <property type="match status" value="1"/>
</dbReference>
<dbReference type="PANTHER" id="PTHR10744:SF1">
    <property type="entry name" value="SMALL RIBOSOMAL SUBUNIT PROTEIN US17M"/>
    <property type="match status" value="1"/>
</dbReference>
<keyword evidence="3" id="KW-0687">Ribonucleoprotein</keyword>
<dbReference type="Pfam" id="PF00366">
    <property type="entry name" value="Ribosomal_S17"/>
    <property type="match status" value="1"/>
</dbReference>
<comment type="similarity">
    <text evidence="1">Belongs to the universal ribosomal protein uS17 family.</text>
</comment>
<sequence>MTKDISKNEIQRKFNGTVVSDRADKTIVVAVKTEKLHLKYLKRFSVIKKYKVHDPKNQYKVGQTVTFVGCRPMSKDKKWRVLYNA</sequence>
<dbReference type="PANTHER" id="PTHR10744">
    <property type="entry name" value="40S RIBOSOMAL PROTEIN S11 FAMILY MEMBER"/>
    <property type="match status" value="1"/>
</dbReference>
<dbReference type="InterPro" id="IPR000266">
    <property type="entry name" value="Ribosomal_uS17"/>
</dbReference>